<evidence type="ECO:0000313" key="2">
    <source>
        <dbReference type="Proteomes" id="UP000694892"/>
    </source>
</evidence>
<dbReference type="Proteomes" id="UP000694892">
    <property type="component" value="Chromosome 5L"/>
</dbReference>
<protein>
    <submittedName>
        <fullName evidence="1">Uncharacterized protein</fullName>
    </submittedName>
</protein>
<name>A0A974CZ35_XENLA</name>
<gene>
    <name evidence="1" type="ORF">XELAEV_18028133mg</name>
</gene>
<dbReference type="AlphaFoldDB" id="A0A974CZ35"/>
<evidence type="ECO:0000313" key="1">
    <source>
        <dbReference type="EMBL" id="OCT81315.1"/>
    </source>
</evidence>
<dbReference type="EMBL" id="CM004474">
    <property type="protein sequence ID" value="OCT81315.1"/>
    <property type="molecule type" value="Genomic_DNA"/>
</dbReference>
<reference evidence="2" key="1">
    <citation type="journal article" date="2016" name="Nature">
        <title>Genome evolution in the allotetraploid frog Xenopus laevis.</title>
        <authorList>
            <person name="Session A.M."/>
            <person name="Uno Y."/>
            <person name="Kwon T."/>
            <person name="Chapman J.A."/>
            <person name="Toyoda A."/>
            <person name="Takahashi S."/>
            <person name="Fukui A."/>
            <person name="Hikosaka A."/>
            <person name="Suzuki A."/>
            <person name="Kondo M."/>
            <person name="van Heeringen S.J."/>
            <person name="Quigley I."/>
            <person name="Heinz S."/>
            <person name="Ogino H."/>
            <person name="Ochi H."/>
            <person name="Hellsten U."/>
            <person name="Lyons J.B."/>
            <person name="Simakov O."/>
            <person name="Putnam N."/>
            <person name="Stites J."/>
            <person name="Kuroki Y."/>
            <person name="Tanaka T."/>
            <person name="Michiue T."/>
            <person name="Watanabe M."/>
            <person name="Bogdanovic O."/>
            <person name="Lister R."/>
            <person name="Georgiou G."/>
            <person name="Paranjpe S.S."/>
            <person name="van Kruijsbergen I."/>
            <person name="Shu S."/>
            <person name="Carlson J."/>
            <person name="Kinoshita T."/>
            <person name="Ohta Y."/>
            <person name="Mawaribuchi S."/>
            <person name="Jenkins J."/>
            <person name="Grimwood J."/>
            <person name="Schmutz J."/>
            <person name="Mitros T."/>
            <person name="Mozaffari S.V."/>
            <person name="Suzuki Y."/>
            <person name="Haramoto Y."/>
            <person name="Yamamoto T.S."/>
            <person name="Takagi C."/>
            <person name="Heald R."/>
            <person name="Miller K."/>
            <person name="Haudenschild C."/>
            <person name="Kitzman J."/>
            <person name="Nakayama T."/>
            <person name="Izutsu Y."/>
            <person name="Robert J."/>
            <person name="Fortriede J."/>
            <person name="Burns K."/>
            <person name="Lotay V."/>
            <person name="Karimi K."/>
            <person name="Yasuoka Y."/>
            <person name="Dichmann D.S."/>
            <person name="Flajnik M.F."/>
            <person name="Houston D.W."/>
            <person name="Shendure J."/>
            <person name="DuPasquier L."/>
            <person name="Vize P.D."/>
            <person name="Zorn A.M."/>
            <person name="Ito M."/>
            <person name="Marcotte E.M."/>
            <person name="Wallingford J.B."/>
            <person name="Ito Y."/>
            <person name="Asashima M."/>
            <person name="Ueno N."/>
            <person name="Matsuda Y."/>
            <person name="Veenstra G.J."/>
            <person name="Fujiyama A."/>
            <person name="Harland R.M."/>
            <person name="Taira M."/>
            <person name="Rokhsar D.S."/>
        </authorList>
    </citation>
    <scope>NUCLEOTIDE SEQUENCE [LARGE SCALE GENOMIC DNA]</scope>
    <source>
        <strain evidence="2">J</strain>
    </source>
</reference>
<organism evidence="1 2">
    <name type="scientific">Xenopus laevis</name>
    <name type="common">African clawed frog</name>
    <dbReference type="NCBI Taxonomy" id="8355"/>
    <lineage>
        <taxon>Eukaryota</taxon>
        <taxon>Metazoa</taxon>
        <taxon>Chordata</taxon>
        <taxon>Craniata</taxon>
        <taxon>Vertebrata</taxon>
        <taxon>Euteleostomi</taxon>
        <taxon>Amphibia</taxon>
        <taxon>Batrachia</taxon>
        <taxon>Anura</taxon>
        <taxon>Pipoidea</taxon>
        <taxon>Pipidae</taxon>
        <taxon>Xenopodinae</taxon>
        <taxon>Xenopus</taxon>
        <taxon>Xenopus</taxon>
    </lineage>
</organism>
<sequence length="90" mass="10488">MRTLYLQKGNQPLVSWKTLVNLQPDREVRSRRSGALHHRTGHHETPANTLDCLNKHNFRLKNGWVFSTQLGMLISKCLFLSNYRILLPYG</sequence>
<accession>A0A974CZ35</accession>
<proteinExistence type="predicted"/>